<sequence length="115" mass="12906">MDVSNNIAEWHDIVSPLRNSMNRNINKRKGSESVAVPKQAKMLKQNVKESTSDASDDIETAQSSSVDLHFSPSQIAKIVQELRTNMQQKKKNLSKKFLGFNDFDDINMPPGGTKE</sequence>
<proteinExistence type="predicted"/>
<evidence type="ECO:0000313" key="2">
    <source>
        <dbReference type="Proteomes" id="UP000050640"/>
    </source>
</evidence>
<evidence type="ECO:0000313" key="3">
    <source>
        <dbReference type="WBParaSite" id="EEL_0000872401-mRNA-1"/>
    </source>
</evidence>
<reference evidence="3" key="1">
    <citation type="submission" date="2017-02" db="UniProtKB">
        <authorList>
            <consortium name="WormBaseParasite"/>
        </authorList>
    </citation>
    <scope>IDENTIFICATION</scope>
</reference>
<protein>
    <submittedName>
        <fullName evidence="3">Uncharacterized protein</fullName>
    </submittedName>
</protein>
<accession>A0A0R3S205</accession>
<organism evidence="2 3">
    <name type="scientific">Elaeophora elaphi</name>
    <dbReference type="NCBI Taxonomy" id="1147741"/>
    <lineage>
        <taxon>Eukaryota</taxon>
        <taxon>Metazoa</taxon>
        <taxon>Ecdysozoa</taxon>
        <taxon>Nematoda</taxon>
        <taxon>Chromadorea</taxon>
        <taxon>Rhabditida</taxon>
        <taxon>Spirurina</taxon>
        <taxon>Spiruromorpha</taxon>
        <taxon>Filarioidea</taxon>
        <taxon>Onchocercidae</taxon>
        <taxon>Elaeophora</taxon>
    </lineage>
</organism>
<dbReference type="AlphaFoldDB" id="A0A0R3S205"/>
<evidence type="ECO:0000256" key="1">
    <source>
        <dbReference type="SAM" id="MobiDB-lite"/>
    </source>
</evidence>
<keyword evidence="2" id="KW-1185">Reference proteome</keyword>
<dbReference type="Proteomes" id="UP000050640">
    <property type="component" value="Unplaced"/>
</dbReference>
<name>A0A0R3S205_9BILA</name>
<dbReference type="STRING" id="1147741.A0A0R3S205"/>
<feature type="region of interest" description="Disordered" evidence="1">
    <location>
        <begin position="28"/>
        <end position="66"/>
    </location>
</feature>
<dbReference type="WBParaSite" id="EEL_0000872401-mRNA-1">
    <property type="protein sequence ID" value="EEL_0000872401-mRNA-1"/>
    <property type="gene ID" value="EEL_0000872401"/>
</dbReference>